<name>A0AAV7DRQ5_ARIFI</name>
<reference evidence="5 6" key="1">
    <citation type="submission" date="2021-07" db="EMBL/GenBank/DDBJ databases">
        <title>The Aristolochia fimbriata genome: insights into angiosperm evolution, floral development and chemical biosynthesis.</title>
        <authorList>
            <person name="Jiao Y."/>
        </authorList>
    </citation>
    <scope>NUCLEOTIDE SEQUENCE [LARGE SCALE GENOMIC DNA]</scope>
    <source>
        <strain evidence="5">IBCAS-2021</strain>
        <tissue evidence="5">Leaf</tissue>
    </source>
</reference>
<feature type="repeat" description="PPR" evidence="3">
    <location>
        <begin position="365"/>
        <end position="399"/>
    </location>
</feature>
<dbReference type="InterPro" id="IPR011990">
    <property type="entry name" value="TPR-like_helical_dom_sf"/>
</dbReference>
<organism evidence="5 6">
    <name type="scientific">Aristolochia fimbriata</name>
    <name type="common">White veined hardy Dutchman's pipe vine</name>
    <dbReference type="NCBI Taxonomy" id="158543"/>
    <lineage>
        <taxon>Eukaryota</taxon>
        <taxon>Viridiplantae</taxon>
        <taxon>Streptophyta</taxon>
        <taxon>Embryophyta</taxon>
        <taxon>Tracheophyta</taxon>
        <taxon>Spermatophyta</taxon>
        <taxon>Magnoliopsida</taxon>
        <taxon>Magnoliidae</taxon>
        <taxon>Piperales</taxon>
        <taxon>Aristolochiaceae</taxon>
        <taxon>Aristolochia</taxon>
    </lineage>
</organism>
<dbReference type="InterPro" id="IPR032867">
    <property type="entry name" value="DYW_dom"/>
</dbReference>
<evidence type="ECO:0000256" key="1">
    <source>
        <dbReference type="ARBA" id="ARBA00006643"/>
    </source>
</evidence>
<dbReference type="Proteomes" id="UP000825729">
    <property type="component" value="Unassembled WGS sequence"/>
</dbReference>
<comment type="similarity">
    <text evidence="1">Belongs to the PPR family. PCMP-H subfamily.</text>
</comment>
<evidence type="ECO:0000259" key="4">
    <source>
        <dbReference type="Pfam" id="PF14432"/>
    </source>
</evidence>
<evidence type="ECO:0000313" key="6">
    <source>
        <dbReference type="Proteomes" id="UP000825729"/>
    </source>
</evidence>
<dbReference type="FunFam" id="1.25.40.10:FF:000333">
    <property type="entry name" value="Pentatricopeptide repeat-containing protein"/>
    <property type="match status" value="1"/>
</dbReference>
<dbReference type="SUPFAM" id="SSF48452">
    <property type="entry name" value="TPR-like"/>
    <property type="match status" value="1"/>
</dbReference>
<comment type="caution">
    <text evidence="5">The sequence shown here is derived from an EMBL/GenBank/DDBJ whole genome shotgun (WGS) entry which is preliminary data.</text>
</comment>
<dbReference type="GO" id="GO:0009451">
    <property type="term" value="P:RNA modification"/>
    <property type="evidence" value="ECO:0007669"/>
    <property type="project" value="InterPro"/>
</dbReference>
<dbReference type="Pfam" id="PF13041">
    <property type="entry name" value="PPR_2"/>
    <property type="match status" value="2"/>
</dbReference>
<dbReference type="PROSITE" id="PS51375">
    <property type="entry name" value="PPR"/>
    <property type="match status" value="3"/>
</dbReference>
<evidence type="ECO:0000313" key="5">
    <source>
        <dbReference type="EMBL" id="KAG9439260.1"/>
    </source>
</evidence>
<keyword evidence="2" id="KW-0677">Repeat</keyword>
<dbReference type="Pfam" id="PF01535">
    <property type="entry name" value="PPR"/>
    <property type="match status" value="2"/>
</dbReference>
<keyword evidence="6" id="KW-1185">Reference proteome</keyword>
<dbReference type="GO" id="GO:0008270">
    <property type="term" value="F:zinc ion binding"/>
    <property type="evidence" value="ECO:0007669"/>
    <property type="project" value="InterPro"/>
</dbReference>
<evidence type="ECO:0000256" key="2">
    <source>
        <dbReference type="ARBA" id="ARBA00022737"/>
    </source>
</evidence>
<dbReference type="Pfam" id="PF20431">
    <property type="entry name" value="E_motif"/>
    <property type="match status" value="1"/>
</dbReference>
<dbReference type="PANTHER" id="PTHR47926:SF463">
    <property type="entry name" value="PENTATRICOPEPTIDE REPEAT-CONTAINING PROTEIN"/>
    <property type="match status" value="1"/>
</dbReference>
<dbReference type="InterPro" id="IPR046960">
    <property type="entry name" value="PPR_At4g14850-like_plant"/>
</dbReference>
<evidence type="ECO:0000256" key="3">
    <source>
        <dbReference type="PROSITE-ProRule" id="PRU00708"/>
    </source>
</evidence>
<dbReference type="FunFam" id="1.25.40.10:FF:001093">
    <property type="entry name" value="Pentatricopeptide repeat-containing protein At2g34400"/>
    <property type="match status" value="1"/>
</dbReference>
<gene>
    <name evidence="5" type="ORF">H6P81_019425</name>
</gene>
<proteinExistence type="inferred from homology"/>
<dbReference type="InterPro" id="IPR046848">
    <property type="entry name" value="E_motif"/>
</dbReference>
<protein>
    <recommendedName>
        <fullName evidence="4">DYW domain-containing protein</fullName>
    </recommendedName>
</protein>
<dbReference type="InterPro" id="IPR002885">
    <property type="entry name" value="PPR_rpt"/>
</dbReference>
<dbReference type="Gene3D" id="1.25.40.10">
    <property type="entry name" value="Tetratricopeptide repeat domain"/>
    <property type="match status" value="5"/>
</dbReference>
<dbReference type="NCBIfam" id="TIGR00756">
    <property type="entry name" value="PPR"/>
    <property type="match status" value="6"/>
</dbReference>
<dbReference type="Pfam" id="PF14432">
    <property type="entry name" value="DYW_deaminase"/>
    <property type="match status" value="1"/>
</dbReference>
<feature type="repeat" description="PPR" evidence="3">
    <location>
        <begin position="232"/>
        <end position="266"/>
    </location>
</feature>
<feature type="domain" description="DYW" evidence="4">
    <location>
        <begin position="580"/>
        <end position="646"/>
    </location>
</feature>
<dbReference type="GO" id="GO:0003723">
    <property type="term" value="F:RNA binding"/>
    <property type="evidence" value="ECO:0007669"/>
    <property type="project" value="InterPro"/>
</dbReference>
<dbReference type="EMBL" id="JAINDJ010000008">
    <property type="protein sequence ID" value="KAG9439260.1"/>
    <property type="molecule type" value="Genomic_DNA"/>
</dbReference>
<dbReference type="PANTHER" id="PTHR47926">
    <property type="entry name" value="PENTATRICOPEPTIDE REPEAT-CONTAINING PROTEIN"/>
    <property type="match status" value="1"/>
</dbReference>
<feature type="repeat" description="PPR" evidence="3">
    <location>
        <begin position="201"/>
        <end position="231"/>
    </location>
</feature>
<dbReference type="AlphaFoldDB" id="A0AAV7DRQ5"/>
<accession>A0AAV7DRQ5</accession>
<sequence length="680" mass="76152">MRPRPLDYASDRSCGVRSNLAAVVASRHRNLTTILSKCSAGVTMKQLFRLQAQLIVNPPPPSVDPNLVAVKLISVCGANAHLRHANIIFSSLFPKPNLHVWNALLKVHAQNNSFLYVIHLFNVLVSCPGGGPVPDEFTFTSVIKSCSSLLSVTEGCKIHSYVIKLGVLDNLFIQNSLVDMYFKFDEKNVARKIFDEMPFRDVVSWNTLLNGYAVGGDIGMARKVFDDMSERSLVTWSAMVSAYARVGDVNSARELFNKMPERNVVSWNSMIACYAHNAKFSECVNLFYEMQQVGCVAPNDVTLVSVLSACGHLGALDLGKWIDTYVRKSRMELNLFLGNALSDMYAKCGAIEEAKRVFHAMCERDVITWSIIVNGLAMHGYSDDAFLYFSKMIEAKVKPNEITFMGLISACTHAGLVDKGLQYFNMMSEVYEILPKIEHYGCVVDLLSRAGRLDEAEDMINKMPIRPNVIVWGSLLGGCRTYKDFARGERVVQQILELDLDHSGSYVYLAYVYSLMGRLEDAAKCRLKMRDNKVTSTPGCSWIEVNNTVHEFFRGDRSHPETDRIYLKIQELGLELKLAGYTPNTDLVSHSINEEEKEDLLSTHSEKLAIAFGLISTKEGTTIRVVKNLRVCIDCHEAVKVISRIECHCQCFSCNGRDLKLVISQRINQAASKESSLYSR</sequence>